<reference evidence="2" key="3">
    <citation type="submission" date="2015-04" db="UniProtKB">
        <authorList>
            <consortium name="EnsemblPlants"/>
        </authorList>
    </citation>
    <scope>IDENTIFICATION</scope>
    <source>
        <strain evidence="2">cv. Jemalong A17</strain>
    </source>
</reference>
<organism evidence="1 3">
    <name type="scientific">Medicago truncatula</name>
    <name type="common">Barrel medic</name>
    <name type="synonym">Medicago tribuloides</name>
    <dbReference type="NCBI Taxonomy" id="3880"/>
    <lineage>
        <taxon>Eukaryota</taxon>
        <taxon>Viridiplantae</taxon>
        <taxon>Streptophyta</taxon>
        <taxon>Embryophyta</taxon>
        <taxon>Tracheophyta</taxon>
        <taxon>Spermatophyta</taxon>
        <taxon>Magnoliopsida</taxon>
        <taxon>eudicotyledons</taxon>
        <taxon>Gunneridae</taxon>
        <taxon>Pentapetalae</taxon>
        <taxon>rosids</taxon>
        <taxon>fabids</taxon>
        <taxon>Fabales</taxon>
        <taxon>Fabaceae</taxon>
        <taxon>Papilionoideae</taxon>
        <taxon>50 kb inversion clade</taxon>
        <taxon>NPAAA clade</taxon>
        <taxon>Hologalegina</taxon>
        <taxon>IRL clade</taxon>
        <taxon>Trifolieae</taxon>
        <taxon>Medicago</taxon>
    </lineage>
</organism>
<evidence type="ECO:0000313" key="1">
    <source>
        <dbReference type="EMBL" id="AES64724.1"/>
    </source>
</evidence>
<dbReference type="EnsemblPlants" id="AES64724">
    <property type="protein sequence ID" value="AES64724"/>
    <property type="gene ID" value="MTR_2g029050"/>
</dbReference>
<gene>
    <name evidence="1" type="ordered locus">MTR_2g029050</name>
</gene>
<name>G7IJS1_MEDTR</name>
<accession>G7IJS1</accession>
<reference evidence="1 3" key="2">
    <citation type="journal article" date="2014" name="BMC Genomics">
        <title>An improved genome release (version Mt4.0) for the model legume Medicago truncatula.</title>
        <authorList>
            <person name="Tang H."/>
            <person name="Krishnakumar V."/>
            <person name="Bidwell S."/>
            <person name="Rosen B."/>
            <person name="Chan A."/>
            <person name="Zhou S."/>
            <person name="Gentzbittel L."/>
            <person name="Childs K.L."/>
            <person name="Yandell M."/>
            <person name="Gundlach H."/>
            <person name="Mayer K.F."/>
            <person name="Schwartz D.C."/>
            <person name="Town C.D."/>
        </authorList>
    </citation>
    <scope>GENOME REANNOTATION</scope>
    <source>
        <strain evidence="2 3">cv. Jemalong A17</strain>
    </source>
</reference>
<evidence type="ECO:0000313" key="2">
    <source>
        <dbReference type="EnsemblPlants" id="AES64724"/>
    </source>
</evidence>
<reference evidence="1 3" key="1">
    <citation type="journal article" date="2011" name="Nature">
        <title>The Medicago genome provides insight into the evolution of rhizobial symbioses.</title>
        <authorList>
            <person name="Young N.D."/>
            <person name="Debelle F."/>
            <person name="Oldroyd G.E."/>
            <person name="Geurts R."/>
            <person name="Cannon S.B."/>
            <person name="Udvardi M.K."/>
            <person name="Benedito V.A."/>
            <person name="Mayer K.F."/>
            <person name="Gouzy J."/>
            <person name="Schoof H."/>
            <person name="Van de Peer Y."/>
            <person name="Proost S."/>
            <person name="Cook D.R."/>
            <person name="Meyers B.C."/>
            <person name="Spannagl M."/>
            <person name="Cheung F."/>
            <person name="De Mita S."/>
            <person name="Krishnakumar V."/>
            <person name="Gundlach H."/>
            <person name="Zhou S."/>
            <person name="Mudge J."/>
            <person name="Bharti A.K."/>
            <person name="Murray J.D."/>
            <person name="Naoumkina M.A."/>
            <person name="Rosen B."/>
            <person name="Silverstein K.A."/>
            <person name="Tang H."/>
            <person name="Rombauts S."/>
            <person name="Zhao P.X."/>
            <person name="Zhou P."/>
            <person name="Barbe V."/>
            <person name="Bardou P."/>
            <person name="Bechner M."/>
            <person name="Bellec A."/>
            <person name="Berger A."/>
            <person name="Berges H."/>
            <person name="Bidwell S."/>
            <person name="Bisseling T."/>
            <person name="Choisne N."/>
            <person name="Couloux A."/>
            <person name="Denny R."/>
            <person name="Deshpande S."/>
            <person name="Dai X."/>
            <person name="Doyle J.J."/>
            <person name="Dudez A.M."/>
            <person name="Farmer A.D."/>
            <person name="Fouteau S."/>
            <person name="Franken C."/>
            <person name="Gibelin C."/>
            <person name="Gish J."/>
            <person name="Goldstein S."/>
            <person name="Gonzalez A.J."/>
            <person name="Green P.J."/>
            <person name="Hallab A."/>
            <person name="Hartog M."/>
            <person name="Hua A."/>
            <person name="Humphray S.J."/>
            <person name="Jeong D.H."/>
            <person name="Jing Y."/>
            <person name="Jocker A."/>
            <person name="Kenton S.M."/>
            <person name="Kim D.J."/>
            <person name="Klee K."/>
            <person name="Lai H."/>
            <person name="Lang C."/>
            <person name="Lin S."/>
            <person name="Macmil S.L."/>
            <person name="Magdelenat G."/>
            <person name="Matthews L."/>
            <person name="McCorrison J."/>
            <person name="Monaghan E.L."/>
            <person name="Mun J.H."/>
            <person name="Najar F.Z."/>
            <person name="Nicholson C."/>
            <person name="Noirot C."/>
            <person name="O'Bleness M."/>
            <person name="Paule C.R."/>
            <person name="Poulain J."/>
            <person name="Prion F."/>
            <person name="Qin B."/>
            <person name="Qu C."/>
            <person name="Retzel E.F."/>
            <person name="Riddle C."/>
            <person name="Sallet E."/>
            <person name="Samain S."/>
            <person name="Samson N."/>
            <person name="Sanders I."/>
            <person name="Saurat O."/>
            <person name="Scarpelli C."/>
            <person name="Schiex T."/>
            <person name="Segurens B."/>
            <person name="Severin A.J."/>
            <person name="Sherrier D.J."/>
            <person name="Shi R."/>
            <person name="Sims S."/>
            <person name="Singer S.R."/>
            <person name="Sinharoy S."/>
            <person name="Sterck L."/>
            <person name="Viollet A."/>
            <person name="Wang B.B."/>
            <person name="Wang K."/>
            <person name="Wang M."/>
            <person name="Wang X."/>
            <person name="Warfsmann J."/>
            <person name="Weissenbach J."/>
            <person name="White D.D."/>
            <person name="White J.D."/>
            <person name="Wiley G.B."/>
            <person name="Wincker P."/>
            <person name="Xing Y."/>
            <person name="Yang L."/>
            <person name="Yao Z."/>
            <person name="Ying F."/>
            <person name="Zhai J."/>
            <person name="Zhou L."/>
            <person name="Zuber A."/>
            <person name="Denarie J."/>
            <person name="Dixon R.A."/>
            <person name="May G.D."/>
            <person name="Schwartz D.C."/>
            <person name="Rogers J."/>
            <person name="Quetier F."/>
            <person name="Town C.D."/>
            <person name="Roe B.A."/>
        </authorList>
    </citation>
    <scope>NUCLEOTIDE SEQUENCE [LARGE SCALE GENOMIC DNA]</scope>
    <source>
        <strain evidence="1">A17</strain>
        <strain evidence="2 3">cv. Jemalong A17</strain>
    </source>
</reference>
<dbReference type="AlphaFoldDB" id="G7IJS1"/>
<dbReference type="Proteomes" id="UP000002051">
    <property type="component" value="Chromosome 2"/>
</dbReference>
<keyword evidence="3" id="KW-1185">Reference proteome</keyword>
<sequence length="67" mass="7490">MRTGQALFLLGIKPGIPRHFPNEVSRKILKEKRKTITLIDDQTLELSKRVGPYGPARLARLIIGLGP</sequence>
<dbReference type="PaxDb" id="3880-AES64724"/>
<protein>
    <submittedName>
        <fullName evidence="1 2">Uncharacterized protein</fullName>
    </submittedName>
</protein>
<dbReference type="EMBL" id="CM001218">
    <property type="protein sequence ID" value="AES64724.1"/>
    <property type="molecule type" value="Genomic_DNA"/>
</dbReference>
<dbReference type="HOGENOM" id="CLU_2816201_0_0_1"/>
<evidence type="ECO:0000313" key="3">
    <source>
        <dbReference type="Proteomes" id="UP000002051"/>
    </source>
</evidence>
<proteinExistence type="predicted"/>